<gene>
    <name evidence="1" type="ORF">S06H3_44507</name>
</gene>
<reference evidence="1" key="1">
    <citation type="journal article" date="2014" name="Front. Microbiol.">
        <title>High frequency of phylogenetically diverse reductive dehalogenase-homologous genes in deep subseafloor sedimentary metagenomes.</title>
        <authorList>
            <person name="Kawai M."/>
            <person name="Futagami T."/>
            <person name="Toyoda A."/>
            <person name="Takaki Y."/>
            <person name="Nishi S."/>
            <person name="Hori S."/>
            <person name="Arai W."/>
            <person name="Tsubouchi T."/>
            <person name="Morono Y."/>
            <person name="Uchiyama I."/>
            <person name="Ito T."/>
            <person name="Fujiyama A."/>
            <person name="Inagaki F."/>
            <person name="Takami H."/>
        </authorList>
    </citation>
    <scope>NUCLEOTIDE SEQUENCE</scope>
    <source>
        <strain evidence="1">Expedition CK06-06</strain>
    </source>
</reference>
<comment type="caution">
    <text evidence="1">The sequence shown here is derived from an EMBL/GenBank/DDBJ whole genome shotgun (WGS) entry which is preliminary data.</text>
</comment>
<organism evidence="1">
    <name type="scientific">marine sediment metagenome</name>
    <dbReference type="NCBI Taxonomy" id="412755"/>
    <lineage>
        <taxon>unclassified sequences</taxon>
        <taxon>metagenomes</taxon>
        <taxon>ecological metagenomes</taxon>
    </lineage>
</organism>
<name>X1PCA4_9ZZZZ</name>
<evidence type="ECO:0000313" key="1">
    <source>
        <dbReference type="EMBL" id="GAI40096.1"/>
    </source>
</evidence>
<protein>
    <submittedName>
        <fullName evidence="1">Uncharacterized protein</fullName>
    </submittedName>
</protein>
<proteinExistence type="predicted"/>
<dbReference type="EMBL" id="BARV01027685">
    <property type="protein sequence ID" value="GAI40096.1"/>
    <property type="molecule type" value="Genomic_DNA"/>
</dbReference>
<feature type="non-terminal residue" evidence="1">
    <location>
        <position position="1"/>
    </location>
</feature>
<accession>X1PCA4</accession>
<sequence length="250" mass="27275">HFHFCRSILHTATGFDISASFGVYDRCIAAGGAAVTGVLLSDAAADHNGFHDCHTLGNTTRGWDVVAGANNNLFSGCSTGAGDGAKRDLGTDNTWDDFSEGSKIVAGQTRDQDLKDIHNKVSPLPAEQIPDTDFDGTVTDTETECVLVNLAYVLNKAYCLRHLRLKCADPGVGRTVTVKLYERWNDDIVQLIDSFDITPDNYETYHSLMDMFGVPEIHSDAIRIRAVHDGASPADNKDIEVTYRYAEVTT</sequence>
<dbReference type="AlphaFoldDB" id="X1PCA4"/>